<keyword evidence="2" id="KW-1133">Transmembrane helix</keyword>
<feature type="transmembrane region" description="Helical" evidence="2">
    <location>
        <begin position="661"/>
        <end position="680"/>
    </location>
</feature>
<accession>A0A381NDV1</accession>
<feature type="region of interest" description="Disordered" evidence="1">
    <location>
        <begin position="281"/>
        <end position="307"/>
    </location>
</feature>
<protein>
    <submittedName>
        <fullName evidence="3">Uncharacterized protein</fullName>
    </submittedName>
</protein>
<organism evidence="3">
    <name type="scientific">marine metagenome</name>
    <dbReference type="NCBI Taxonomy" id="408172"/>
    <lineage>
        <taxon>unclassified sequences</taxon>
        <taxon>metagenomes</taxon>
        <taxon>ecological metagenomes</taxon>
    </lineage>
</organism>
<evidence type="ECO:0000256" key="1">
    <source>
        <dbReference type="SAM" id="MobiDB-lite"/>
    </source>
</evidence>
<dbReference type="EMBL" id="UINC01000289">
    <property type="protein sequence ID" value="SUZ52707.1"/>
    <property type="molecule type" value="Genomic_DNA"/>
</dbReference>
<proteinExistence type="predicted"/>
<keyword evidence="2" id="KW-0472">Membrane</keyword>
<sequence>MSLLITSSSLNRVQTASALAFTLTFIMLFPLFPLQTPGPSLDEVEQRREQFGGGGSLEEQCSSITFEDMFIYDKAFFDIQVDEDWQTAQVAAMAWINWTLADDIRDDLDEYLEGIVPSGGDDWLSTDEVGAVILIAADCLQYSLTRIGIRDGSAHRGGVGVDWKNTTWQNDGMDITEYNGVPPSHAEGRDCQGFNQGDCYEIPVRPSVERDCDTEINESDGADECRVVLWLNATLEIQGVSNPNDFTIAFNSSNMSNAKLDFTFPYIQDLRLDQWEECEGRYVGPDEGNPGGESPPHRGSCIGDGSSQYELNQNEDGSLTYTLFPSLERGVWPYGEDLFADFTTSPIPVDDPPTWTDAAPEDGSWFPVDEDGQRKWTSWQALSTWFSDESGVSKLNIDCSAGDTGEISQGIDRSLWVTFEGTVSITCEATDEAGQSSGNRSWYVGVPITVSTDEPVLNFVLLSDPHPFTLELASEWVATAVEVEVGLVQGGQPKNIEVASLNGWAHRTAEIEVASASMLPGDVFVWVRVTSLQGHSMEKVYDFGIKKMGSPPLIAVNPVDWNGHLWRISGQYSDPDGESVTFTLLIPEDDLREVEVTVTGNSWESEWVDSSLLTPGNKNLVLTGCDESFMCTEEHPFIDAASMPGDGDGFSSDEESGGGPIPSLGILSVMMSVFAALMYTRRRD</sequence>
<evidence type="ECO:0000313" key="3">
    <source>
        <dbReference type="EMBL" id="SUZ52707.1"/>
    </source>
</evidence>
<reference evidence="3" key="1">
    <citation type="submission" date="2018-05" db="EMBL/GenBank/DDBJ databases">
        <authorList>
            <person name="Lanie J.A."/>
            <person name="Ng W.-L."/>
            <person name="Kazmierczak K.M."/>
            <person name="Andrzejewski T.M."/>
            <person name="Davidsen T.M."/>
            <person name="Wayne K.J."/>
            <person name="Tettelin H."/>
            <person name="Glass J.I."/>
            <person name="Rusch D."/>
            <person name="Podicherti R."/>
            <person name="Tsui H.-C.T."/>
            <person name="Winkler M.E."/>
        </authorList>
    </citation>
    <scope>NUCLEOTIDE SEQUENCE</scope>
</reference>
<gene>
    <name evidence="3" type="ORF">METZ01_LOCUS5561</name>
</gene>
<dbReference type="AlphaFoldDB" id="A0A381NDV1"/>
<name>A0A381NDV1_9ZZZZ</name>
<evidence type="ECO:0000256" key="2">
    <source>
        <dbReference type="SAM" id="Phobius"/>
    </source>
</evidence>
<keyword evidence="2" id="KW-0812">Transmembrane</keyword>